<proteinExistence type="predicted"/>
<protein>
    <recommendedName>
        <fullName evidence="3">Reverse transcriptase domain-containing protein</fullName>
    </recommendedName>
</protein>
<dbReference type="Proteomes" id="UP000494106">
    <property type="component" value="Unassembled WGS sequence"/>
</dbReference>
<evidence type="ECO:0008006" key="3">
    <source>
        <dbReference type="Google" id="ProtNLM"/>
    </source>
</evidence>
<keyword evidence="2" id="KW-1185">Reference proteome</keyword>
<accession>A0A8S0Z882</accession>
<dbReference type="OrthoDB" id="7485566at2759"/>
<evidence type="ECO:0000313" key="2">
    <source>
        <dbReference type="Proteomes" id="UP000494106"/>
    </source>
</evidence>
<organism evidence="1 2">
    <name type="scientific">Arctia plantaginis</name>
    <name type="common">Wood tiger moth</name>
    <name type="synonym">Phalaena plantaginis</name>
    <dbReference type="NCBI Taxonomy" id="874455"/>
    <lineage>
        <taxon>Eukaryota</taxon>
        <taxon>Metazoa</taxon>
        <taxon>Ecdysozoa</taxon>
        <taxon>Arthropoda</taxon>
        <taxon>Hexapoda</taxon>
        <taxon>Insecta</taxon>
        <taxon>Pterygota</taxon>
        <taxon>Neoptera</taxon>
        <taxon>Endopterygota</taxon>
        <taxon>Lepidoptera</taxon>
        <taxon>Glossata</taxon>
        <taxon>Ditrysia</taxon>
        <taxon>Noctuoidea</taxon>
        <taxon>Erebidae</taxon>
        <taxon>Arctiinae</taxon>
        <taxon>Arctia</taxon>
    </lineage>
</organism>
<comment type="caution">
    <text evidence="1">The sequence shown here is derived from an EMBL/GenBank/DDBJ whole genome shotgun (WGS) entry which is preliminary data.</text>
</comment>
<reference evidence="1 2" key="1">
    <citation type="submission" date="2020-04" db="EMBL/GenBank/DDBJ databases">
        <authorList>
            <person name="Wallbank WR R."/>
            <person name="Pardo Diaz C."/>
            <person name="Kozak K."/>
            <person name="Martin S."/>
            <person name="Jiggins C."/>
            <person name="Moest M."/>
            <person name="Warren A I."/>
            <person name="Byers J.R.P. K."/>
            <person name="Montejo-Kovacevich G."/>
            <person name="Yen C E."/>
        </authorList>
    </citation>
    <scope>NUCLEOTIDE SEQUENCE [LARGE SCALE GENOMIC DNA]</scope>
</reference>
<evidence type="ECO:0000313" key="1">
    <source>
        <dbReference type="EMBL" id="CAB3228552.1"/>
    </source>
</evidence>
<dbReference type="EMBL" id="CADEBC010000346">
    <property type="protein sequence ID" value="CAB3228552.1"/>
    <property type="molecule type" value="Genomic_DNA"/>
</dbReference>
<name>A0A8S0Z882_ARCPL</name>
<sequence>MLSGNVDDGIIDILYGANLCALRKNDGGIRPIAVGCTLRRMVAKICCKYYSAELAAKFLPLQLGFGSKGGCEAAIHALSTYLGSQNAETLISNFVILLFPTGI</sequence>
<dbReference type="AlphaFoldDB" id="A0A8S0Z882"/>
<gene>
    <name evidence="1" type="ORF">APLA_LOCUS3681</name>
</gene>